<dbReference type="GO" id="GO:0016020">
    <property type="term" value="C:membrane"/>
    <property type="evidence" value="ECO:0007669"/>
    <property type="project" value="TreeGrafter"/>
</dbReference>
<evidence type="ECO:0000256" key="6">
    <source>
        <dbReference type="ARBA" id="ARBA00023175"/>
    </source>
</evidence>
<dbReference type="GO" id="GO:0005524">
    <property type="term" value="F:ATP binding"/>
    <property type="evidence" value="ECO:0007669"/>
    <property type="project" value="UniProtKB-KW"/>
</dbReference>
<keyword evidence="12" id="KW-1185">Reference proteome</keyword>
<dbReference type="Pfam" id="PF02736">
    <property type="entry name" value="Myosin_N"/>
    <property type="match status" value="1"/>
</dbReference>
<dbReference type="InterPro" id="IPR008989">
    <property type="entry name" value="Myosin_S1_N"/>
</dbReference>
<reference evidence="11" key="3">
    <citation type="submission" date="2025-09" db="UniProtKB">
        <authorList>
            <consortium name="Ensembl"/>
        </authorList>
    </citation>
    <scope>IDENTIFICATION</scope>
</reference>
<evidence type="ECO:0000256" key="4">
    <source>
        <dbReference type="ARBA" id="ARBA00023054"/>
    </source>
</evidence>
<dbReference type="GeneTree" id="ENSGT00940000162543"/>
<organism evidence="11 12">
    <name type="scientific">Maylandia zebra</name>
    <name type="common">zebra mbuna</name>
    <dbReference type="NCBI Taxonomy" id="106582"/>
    <lineage>
        <taxon>Eukaryota</taxon>
        <taxon>Metazoa</taxon>
        <taxon>Chordata</taxon>
        <taxon>Craniata</taxon>
        <taxon>Vertebrata</taxon>
        <taxon>Euteleostomi</taxon>
        <taxon>Actinopterygii</taxon>
        <taxon>Neopterygii</taxon>
        <taxon>Teleostei</taxon>
        <taxon>Neoteleostei</taxon>
        <taxon>Acanthomorphata</taxon>
        <taxon>Ovalentaria</taxon>
        <taxon>Cichlomorphae</taxon>
        <taxon>Cichliformes</taxon>
        <taxon>Cichlidae</taxon>
        <taxon>African cichlids</taxon>
        <taxon>Pseudocrenilabrinae</taxon>
        <taxon>Haplochromini</taxon>
        <taxon>Maylandia</taxon>
        <taxon>Maylandia zebra complex</taxon>
    </lineage>
</organism>
<comment type="caution">
    <text evidence="8">Lacks conserved residue(s) required for the propagation of feature annotation.</text>
</comment>
<dbReference type="SUPFAM" id="SSF50084">
    <property type="entry name" value="Myosin S1 fragment, N-terminal domain"/>
    <property type="match status" value="1"/>
</dbReference>
<dbReference type="STRING" id="106582.ENSMZEP00005000048"/>
<dbReference type="GO" id="GO:0005737">
    <property type="term" value="C:cytoplasm"/>
    <property type="evidence" value="ECO:0007669"/>
    <property type="project" value="UniProtKB-ARBA"/>
</dbReference>
<dbReference type="PANTHER" id="PTHR13140:SF857">
    <property type="entry name" value="MYOSIN-11"/>
    <property type="match status" value="1"/>
</dbReference>
<evidence type="ECO:0000256" key="2">
    <source>
        <dbReference type="ARBA" id="ARBA00022741"/>
    </source>
</evidence>
<reference evidence="11 12" key="1">
    <citation type="journal article" date="2014" name="Nature">
        <title>The genomic substrate for adaptive radiation in African cichlid fish.</title>
        <authorList>
            <person name="Brawand D."/>
            <person name="Wagner C.E."/>
            <person name="Li Y.I."/>
            <person name="Malinsky M."/>
            <person name="Keller I."/>
            <person name="Fan S."/>
            <person name="Simakov O."/>
            <person name="Ng A.Y."/>
            <person name="Lim Z.W."/>
            <person name="Bezault E."/>
            <person name="Turner-Maier J."/>
            <person name="Johnson J."/>
            <person name="Alcazar R."/>
            <person name="Noh H.J."/>
            <person name="Russell P."/>
            <person name="Aken B."/>
            <person name="Alfoldi J."/>
            <person name="Amemiya C."/>
            <person name="Azzouzi N."/>
            <person name="Baroiller J.F."/>
            <person name="Barloy-Hubler F."/>
            <person name="Berlin A."/>
            <person name="Bloomquist R."/>
            <person name="Carleton K.L."/>
            <person name="Conte M.A."/>
            <person name="D'Cotta H."/>
            <person name="Eshel O."/>
            <person name="Gaffney L."/>
            <person name="Galibert F."/>
            <person name="Gante H.F."/>
            <person name="Gnerre S."/>
            <person name="Greuter L."/>
            <person name="Guyon R."/>
            <person name="Haddad N.S."/>
            <person name="Haerty W."/>
            <person name="Harris R.M."/>
            <person name="Hofmann H.A."/>
            <person name="Hourlier T."/>
            <person name="Hulata G."/>
            <person name="Jaffe D.B."/>
            <person name="Lara M."/>
            <person name="Lee A.P."/>
            <person name="MacCallum I."/>
            <person name="Mwaiko S."/>
            <person name="Nikaido M."/>
            <person name="Nishihara H."/>
            <person name="Ozouf-Costaz C."/>
            <person name="Penman D.J."/>
            <person name="Przybylski D."/>
            <person name="Rakotomanga M."/>
            <person name="Renn S.C.P."/>
            <person name="Ribeiro F.J."/>
            <person name="Ron M."/>
            <person name="Salzburger W."/>
            <person name="Sanchez-Pulido L."/>
            <person name="Santos M.E."/>
            <person name="Searle S."/>
            <person name="Sharpe T."/>
            <person name="Swofford R."/>
            <person name="Tan F.J."/>
            <person name="Williams L."/>
            <person name="Young S."/>
            <person name="Yin S."/>
            <person name="Okada N."/>
            <person name="Kocher T.D."/>
            <person name="Miska E.A."/>
            <person name="Lander E.S."/>
            <person name="Venkatesh B."/>
            <person name="Fernald R.D."/>
            <person name="Meyer A."/>
            <person name="Ponting C.P."/>
            <person name="Streelman J.T."/>
            <person name="Lindblad-Toh K."/>
            <person name="Seehausen O."/>
            <person name="Di Palma F."/>
        </authorList>
    </citation>
    <scope>NUCLEOTIDE SEQUENCE</scope>
</reference>
<dbReference type="InterPro" id="IPR004009">
    <property type="entry name" value="SH3_Myosin"/>
</dbReference>
<dbReference type="InterPro" id="IPR036961">
    <property type="entry name" value="Kinesin_motor_dom_sf"/>
</dbReference>
<comment type="similarity">
    <text evidence="1 8">Belongs to the TRAFAC class myosin-kinesin ATPase superfamily. Myosin family.</text>
</comment>
<dbReference type="InterPro" id="IPR001609">
    <property type="entry name" value="Myosin_head_motor_dom-like"/>
</dbReference>
<evidence type="ECO:0000259" key="9">
    <source>
        <dbReference type="PROSITE" id="PS51456"/>
    </source>
</evidence>
<evidence type="ECO:0000256" key="8">
    <source>
        <dbReference type="PROSITE-ProRule" id="PRU00782"/>
    </source>
</evidence>
<dbReference type="GO" id="GO:0000146">
    <property type="term" value="F:microfilament motor activity"/>
    <property type="evidence" value="ECO:0007669"/>
    <property type="project" value="TreeGrafter"/>
</dbReference>
<feature type="domain" description="Myosin N-terminal SH3-like" evidence="10">
    <location>
        <begin position="33"/>
        <end position="84"/>
    </location>
</feature>
<dbReference type="PANTHER" id="PTHR13140">
    <property type="entry name" value="MYOSIN"/>
    <property type="match status" value="1"/>
</dbReference>
<feature type="domain" description="Myosin motor" evidence="9">
    <location>
        <begin position="80"/>
        <end position="207"/>
    </location>
</feature>
<dbReference type="Ensembl" id="ENSMZET00005000076.1">
    <property type="protein sequence ID" value="ENSMZEP00005000048.1"/>
    <property type="gene ID" value="ENSMZEG00005000061.1"/>
</dbReference>
<evidence type="ECO:0000256" key="5">
    <source>
        <dbReference type="ARBA" id="ARBA00023123"/>
    </source>
</evidence>
<evidence type="ECO:0000256" key="3">
    <source>
        <dbReference type="ARBA" id="ARBA00022840"/>
    </source>
</evidence>
<name>A0A3P9AR46_9CICH</name>
<evidence type="ECO:0000256" key="1">
    <source>
        <dbReference type="ARBA" id="ARBA00008314"/>
    </source>
</evidence>
<evidence type="ECO:0000256" key="7">
    <source>
        <dbReference type="ARBA" id="ARBA00023203"/>
    </source>
</evidence>
<keyword evidence="5 8" id="KW-0518">Myosin</keyword>
<reference evidence="11" key="2">
    <citation type="submission" date="2025-08" db="UniProtKB">
        <authorList>
            <consortium name="Ensembl"/>
        </authorList>
    </citation>
    <scope>IDENTIFICATION</scope>
</reference>
<dbReference type="GO" id="GO:0051015">
    <property type="term" value="F:actin filament binding"/>
    <property type="evidence" value="ECO:0007669"/>
    <property type="project" value="InterPro"/>
</dbReference>
<keyword evidence="7 8" id="KW-0009">Actin-binding</keyword>
<dbReference type="InterPro" id="IPR027417">
    <property type="entry name" value="P-loop_NTPase"/>
</dbReference>
<dbReference type="PROSITE" id="PS51844">
    <property type="entry name" value="SH3_LIKE"/>
    <property type="match status" value="1"/>
</dbReference>
<evidence type="ECO:0000313" key="12">
    <source>
        <dbReference type="Proteomes" id="UP000265160"/>
    </source>
</evidence>
<protein>
    <recommendedName>
        <fullName evidence="13">Myosin motor domain-containing protein</fullName>
    </recommendedName>
</protein>
<keyword evidence="3" id="KW-0067">ATP-binding</keyword>
<dbReference type="GO" id="GO:0016459">
    <property type="term" value="C:myosin complex"/>
    <property type="evidence" value="ECO:0007669"/>
    <property type="project" value="UniProtKB-KW"/>
</dbReference>
<dbReference type="Pfam" id="PF00063">
    <property type="entry name" value="Myosin_head"/>
    <property type="match status" value="1"/>
</dbReference>
<evidence type="ECO:0000259" key="10">
    <source>
        <dbReference type="PROSITE" id="PS51844"/>
    </source>
</evidence>
<evidence type="ECO:0000313" key="11">
    <source>
        <dbReference type="Ensembl" id="ENSMZEP00005000048.1"/>
    </source>
</evidence>
<proteinExistence type="inferred from homology"/>
<keyword evidence="4" id="KW-0175">Coiled coil</keyword>
<dbReference type="Gene3D" id="3.40.850.10">
    <property type="entry name" value="Kinesin motor domain"/>
    <property type="match status" value="1"/>
</dbReference>
<dbReference type="GO" id="GO:0007015">
    <property type="term" value="P:actin filament organization"/>
    <property type="evidence" value="ECO:0007669"/>
    <property type="project" value="TreeGrafter"/>
</dbReference>
<dbReference type="SUPFAM" id="SSF52540">
    <property type="entry name" value="P-loop containing nucleoside triphosphate hydrolases"/>
    <property type="match status" value="1"/>
</dbReference>
<accession>A0A3P9AR46</accession>
<keyword evidence="6" id="KW-0505">Motor protein</keyword>
<keyword evidence="2" id="KW-0547">Nucleotide-binding</keyword>
<evidence type="ECO:0008006" key="13">
    <source>
        <dbReference type="Google" id="ProtNLM"/>
    </source>
</evidence>
<dbReference type="Gene3D" id="2.30.30.360">
    <property type="entry name" value="Myosin S1 fragment, N-terminal"/>
    <property type="match status" value="1"/>
</dbReference>
<dbReference type="PROSITE" id="PS51456">
    <property type="entry name" value="MYOSIN_MOTOR"/>
    <property type="match status" value="1"/>
</dbReference>
<dbReference type="AlphaFoldDB" id="A0A3P9AR46"/>
<sequence>MSTDGEMTIFGVAAQYLRKSEKERTEAQTRPFDSKTACFASDEKEMYVKAEIQERADGKVSVKTVDDRDQVFPMNPPKFDKIEDMVMMTHLHEPAVLYNLKERYAAWMIYTYSGLFCVTVNPYKWLPVYNPEVVQAYRGKKRMEVPPHIFALSDNAYQFMLTGRVIQYFATIAVSSDKKKEAINKMKVSSSAVSQSVFQSAVGIRFT</sequence>
<dbReference type="Proteomes" id="UP000265160">
    <property type="component" value="LG4"/>
</dbReference>
<dbReference type="FunFam" id="3.40.850.10:FF:000101">
    <property type="entry name" value="Slow myosin heavy chain 2"/>
    <property type="match status" value="1"/>
</dbReference>